<gene>
    <name evidence="6" type="ORF">FB192DRAFT_1382894</name>
</gene>
<dbReference type="AlphaFoldDB" id="A0A8H4BF46"/>
<name>A0A8H4BF46_MUCCL</name>
<dbReference type="SUPFAM" id="SSF47113">
    <property type="entry name" value="Histone-fold"/>
    <property type="match status" value="1"/>
</dbReference>
<keyword evidence="4" id="KW-0812">Transmembrane</keyword>
<proteinExistence type="predicted"/>
<feature type="compositionally biased region" description="Acidic residues" evidence="3">
    <location>
        <begin position="225"/>
        <end position="238"/>
    </location>
</feature>
<feature type="compositionally biased region" description="Low complexity" evidence="3">
    <location>
        <begin position="190"/>
        <end position="218"/>
    </location>
</feature>
<dbReference type="Gene3D" id="1.10.20.10">
    <property type="entry name" value="Histone, subunit A"/>
    <property type="match status" value="1"/>
</dbReference>
<reference evidence="6 7" key="1">
    <citation type="submission" date="2019-09" db="EMBL/GenBank/DDBJ databases">
        <authorList>
            <consortium name="DOE Joint Genome Institute"/>
            <person name="Mondo S.J."/>
            <person name="Navarro-Mendoza M.I."/>
            <person name="Perez-Arques C."/>
            <person name="Panchal S."/>
            <person name="Nicolas F.E."/>
            <person name="Ganguly P."/>
            <person name="Pangilinan J."/>
            <person name="Grigoriev I."/>
            <person name="Heitman J."/>
            <person name="Sanya K."/>
            <person name="Garre V."/>
        </authorList>
    </citation>
    <scope>NUCLEOTIDE SEQUENCE [LARGE SCALE GENOMIC DNA]</scope>
    <source>
        <strain evidence="6 7">MU402</strain>
    </source>
</reference>
<dbReference type="CDD" id="cd23645">
    <property type="entry name" value="HFD_Dpb3-like"/>
    <property type="match status" value="1"/>
</dbReference>
<dbReference type="InterPro" id="IPR050568">
    <property type="entry name" value="Transcr_DNA_Rep_Reg"/>
</dbReference>
<dbReference type="InterPro" id="IPR003958">
    <property type="entry name" value="CBFA_NFYB_domain"/>
</dbReference>
<dbReference type="Proteomes" id="UP000469890">
    <property type="component" value="Unassembled WGS sequence"/>
</dbReference>
<organism evidence="6 7">
    <name type="scientific">Mucor circinelloides f. lusitanicus</name>
    <name type="common">Mucor racemosus var. lusitanicus</name>
    <dbReference type="NCBI Taxonomy" id="29924"/>
    <lineage>
        <taxon>Eukaryota</taxon>
        <taxon>Fungi</taxon>
        <taxon>Fungi incertae sedis</taxon>
        <taxon>Mucoromycota</taxon>
        <taxon>Mucoromycotina</taxon>
        <taxon>Mucoromycetes</taxon>
        <taxon>Mucorales</taxon>
        <taxon>Mucorineae</taxon>
        <taxon>Mucoraceae</taxon>
        <taxon>Mucor</taxon>
    </lineage>
</organism>
<evidence type="ECO:0000313" key="7">
    <source>
        <dbReference type="Proteomes" id="UP000469890"/>
    </source>
</evidence>
<dbReference type="GO" id="GO:0046982">
    <property type="term" value="F:protein heterodimerization activity"/>
    <property type="evidence" value="ECO:0007669"/>
    <property type="project" value="InterPro"/>
</dbReference>
<evidence type="ECO:0000256" key="4">
    <source>
        <dbReference type="SAM" id="Phobius"/>
    </source>
</evidence>
<dbReference type="EMBL" id="JAAECE010000005">
    <property type="protein sequence ID" value="KAF1800901.1"/>
    <property type="molecule type" value="Genomic_DNA"/>
</dbReference>
<evidence type="ECO:0000256" key="3">
    <source>
        <dbReference type="SAM" id="MobiDB-lite"/>
    </source>
</evidence>
<evidence type="ECO:0000313" key="6">
    <source>
        <dbReference type="EMBL" id="KAF1800901.1"/>
    </source>
</evidence>
<evidence type="ECO:0000256" key="2">
    <source>
        <dbReference type="ARBA" id="ARBA00023242"/>
    </source>
</evidence>
<dbReference type="GO" id="GO:0008623">
    <property type="term" value="C:CHRAC"/>
    <property type="evidence" value="ECO:0007669"/>
    <property type="project" value="TreeGrafter"/>
</dbReference>
<dbReference type="GO" id="GO:0006261">
    <property type="term" value="P:DNA-templated DNA replication"/>
    <property type="evidence" value="ECO:0007669"/>
    <property type="project" value="TreeGrafter"/>
</dbReference>
<dbReference type="PANTHER" id="PTHR10252:SF54">
    <property type="entry name" value="CHROMATIN ACCESSIBILITY COMPLEX PROTEIN 1"/>
    <property type="match status" value="1"/>
</dbReference>
<feature type="region of interest" description="Disordered" evidence="3">
    <location>
        <begin position="56"/>
        <end position="76"/>
    </location>
</feature>
<comment type="subcellular location">
    <subcellularLocation>
        <location evidence="1">Nucleus</location>
    </subcellularLocation>
</comment>
<keyword evidence="4" id="KW-1133">Transmembrane helix</keyword>
<sequence>MPQRGGHVPKTTIIHVIATQVTVLLLYSSLISYKKTFFIPFFFLLSIHMSSSNTPIDLSQETPKSSSKHAPERTPGTTMLPLARIKRVIKEDKDVSLINAEATFCIAYATELFMEYLVTEAFSKAKKEKRKTVYYKDLASTVKESDQLEFLEDVIPPTMTLKDAMAKRKENVADDTTTPSTPPAKKQKTTAKTTTTKPDATGSTATTTTAKDAGSSTAENVTVLSDEEDEDDEEEEQDVQVPEAEQPTTDTEIQSDAKLESVTAVDQDDTMMEEDPKQE</sequence>
<accession>A0A8H4BF46</accession>
<feature type="domain" description="Transcription factor CBF/NF-Y/archaeal histone" evidence="5">
    <location>
        <begin position="79"/>
        <end position="141"/>
    </location>
</feature>
<feature type="compositionally biased region" description="Polar residues" evidence="3">
    <location>
        <begin position="56"/>
        <end position="65"/>
    </location>
</feature>
<feature type="region of interest" description="Disordered" evidence="3">
    <location>
        <begin position="168"/>
        <end position="279"/>
    </location>
</feature>
<evidence type="ECO:0000259" key="5">
    <source>
        <dbReference type="Pfam" id="PF00808"/>
    </source>
</evidence>
<keyword evidence="2" id="KW-0539">Nucleus</keyword>
<dbReference type="InterPro" id="IPR009072">
    <property type="entry name" value="Histone-fold"/>
</dbReference>
<protein>
    <recommendedName>
        <fullName evidence="5">Transcription factor CBF/NF-Y/archaeal histone domain-containing protein</fullName>
    </recommendedName>
</protein>
<comment type="caution">
    <text evidence="6">The sequence shown here is derived from an EMBL/GenBank/DDBJ whole genome shotgun (WGS) entry which is preliminary data.</text>
</comment>
<keyword evidence="4" id="KW-0472">Membrane</keyword>
<feature type="transmembrane region" description="Helical" evidence="4">
    <location>
        <begin position="12"/>
        <end position="31"/>
    </location>
</feature>
<evidence type="ECO:0000256" key="1">
    <source>
        <dbReference type="ARBA" id="ARBA00004123"/>
    </source>
</evidence>
<dbReference type="Pfam" id="PF00808">
    <property type="entry name" value="CBFD_NFYB_HMF"/>
    <property type="match status" value="1"/>
</dbReference>
<dbReference type="PANTHER" id="PTHR10252">
    <property type="entry name" value="HISTONE-LIKE TRANSCRIPTION FACTOR CCAAT-RELATED"/>
    <property type="match status" value="1"/>
</dbReference>